<dbReference type="Proteomes" id="UP000184383">
    <property type="component" value="Unassembled WGS sequence"/>
</dbReference>
<proteinExistence type="predicted"/>
<sequence length="256" mass="27895">MKLSPSTTLLSLFLLTTTPTQTYASSITLDTTRTNQGPLTTAFSPPPSCTETRTRNYMDFWPKLEVGCEGPAGNECCPGGWRSNVYFSPGMCPTGYKGCTLATGKQRRETTNLCCPTDFDCATRIDADCKQSLNTRSTITYTDSGTVTSRRIYAVTATPIQIRFRAAESTIVPVPTESFNLPRGYLLTKEKVGIGIGVPVAVGLITAVLWYFCCFKKKQRRRGEEVQGDGVPLRDENASSASGDDDAPPPYPGPKR</sequence>
<reference evidence="5" key="1">
    <citation type="journal article" date="2017" name="Genome Biol.">
        <title>Comparative genomics reveals high biological diversity and specific adaptations in the industrially and medically important fungal genus Aspergillus.</title>
        <authorList>
            <person name="de Vries R.P."/>
            <person name="Riley R."/>
            <person name="Wiebenga A."/>
            <person name="Aguilar-Osorio G."/>
            <person name="Amillis S."/>
            <person name="Uchima C.A."/>
            <person name="Anderluh G."/>
            <person name="Asadollahi M."/>
            <person name="Askin M."/>
            <person name="Barry K."/>
            <person name="Battaglia E."/>
            <person name="Bayram O."/>
            <person name="Benocci T."/>
            <person name="Braus-Stromeyer S.A."/>
            <person name="Caldana C."/>
            <person name="Canovas D."/>
            <person name="Cerqueira G.C."/>
            <person name="Chen F."/>
            <person name="Chen W."/>
            <person name="Choi C."/>
            <person name="Clum A."/>
            <person name="Dos Santos R.A."/>
            <person name="Damasio A.R."/>
            <person name="Diallinas G."/>
            <person name="Emri T."/>
            <person name="Fekete E."/>
            <person name="Flipphi M."/>
            <person name="Freyberg S."/>
            <person name="Gallo A."/>
            <person name="Gournas C."/>
            <person name="Habgood R."/>
            <person name="Hainaut M."/>
            <person name="Harispe M.L."/>
            <person name="Henrissat B."/>
            <person name="Hilden K.S."/>
            <person name="Hope R."/>
            <person name="Hossain A."/>
            <person name="Karabika E."/>
            <person name="Karaffa L."/>
            <person name="Karanyi Z."/>
            <person name="Krasevec N."/>
            <person name="Kuo A."/>
            <person name="Kusch H."/>
            <person name="LaButti K."/>
            <person name="Lagendijk E.L."/>
            <person name="Lapidus A."/>
            <person name="Levasseur A."/>
            <person name="Lindquist E."/>
            <person name="Lipzen A."/>
            <person name="Logrieco A.F."/>
            <person name="MacCabe A."/>
            <person name="Maekelae M.R."/>
            <person name="Malavazi I."/>
            <person name="Melin P."/>
            <person name="Meyer V."/>
            <person name="Mielnichuk N."/>
            <person name="Miskei M."/>
            <person name="Molnar A.P."/>
            <person name="Mule G."/>
            <person name="Ngan C.Y."/>
            <person name="Orejas M."/>
            <person name="Orosz E."/>
            <person name="Ouedraogo J.P."/>
            <person name="Overkamp K.M."/>
            <person name="Park H.-S."/>
            <person name="Perrone G."/>
            <person name="Piumi F."/>
            <person name="Punt P.J."/>
            <person name="Ram A.F."/>
            <person name="Ramon A."/>
            <person name="Rauscher S."/>
            <person name="Record E."/>
            <person name="Riano-Pachon D.M."/>
            <person name="Robert V."/>
            <person name="Roehrig J."/>
            <person name="Ruller R."/>
            <person name="Salamov A."/>
            <person name="Salih N.S."/>
            <person name="Samson R.A."/>
            <person name="Sandor E."/>
            <person name="Sanguinetti M."/>
            <person name="Schuetze T."/>
            <person name="Sepcic K."/>
            <person name="Shelest E."/>
            <person name="Sherlock G."/>
            <person name="Sophianopoulou V."/>
            <person name="Squina F.M."/>
            <person name="Sun H."/>
            <person name="Susca A."/>
            <person name="Todd R.B."/>
            <person name="Tsang A."/>
            <person name="Unkles S.E."/>
            <person name="van de Wiele N."/>
            <person name="van Rossen-Uffink D."/>
            <person name="Oliveira J.V."/>
            <person name="Vesth T.C."/>
            <person name="Visser J."/>
            <person name="Yu J.-H."/>
            <person name="Zhou M."/>
            <person name="Andersen M.R."/>
            <person name="Archer D.B."/>
            <person name="Baker S.E."/>
            <person name="Benoit I."/>
            <person name="Brakhage A.A."/>
            <person name="Braus G.H."/>
            <person name="Fischer R."/>
            <person name="Frisvad J.C."/>
            <person name="Goldman G.H."/>
            <person name="Houbraken J."/>
            <person name="Oakley B."/>
            <person name="Pocsi I."/>
            <person name="Scazzocchio C."/>
            <person name="Seiboth B."/>
            <person name="vanKuyk P.A."/>
            <person name="Wortman J."/>
            <person name="Dyer P.S."/>
            <person name="Grigoriev I.V."/>
        </authorList>
    </citation>
    <scope>NUCLEOTIDE SEQUENCE [LARGE SCALE GENOMIC DNA]</scope>
    <source>
        <strain evidence="5">DTO 134E9</strain>
    </source>
</reference>
<evidence type="ECO:0000256" key="1">
    <source>
        <dbReference type="SAM" id="MobiDB-lite"/>
    </source>
</evidence>
<keyword evidence="3" id="KW-0732">Signal</keyword>
<dbReference type="OrthoDB" id="4770059at2759"/>
<feature type="region of interest" description="Disordered" evidence="1">
    <location>
        <begin position="221"/>
        <end position="256"/>
    </location>
</feature>
<keyword evidence="2" id="KW-1133">Transmembrane helix</keyword>
<evidence type="ECO:0000256" key="2">
    <source>
        <dbReference type="SAM" id="Phobius"/>
    </source>
</evidence>
<dbReference type="AlphaFoldDB" id="A0A1L9S3I8"/>
<evidence type="ECO:0008006" key="6">
    <source>
        <dbReference type="Google" id="ProtNLM"/>
    </source>
</evidence>
<feature type="signal peptide" evidence="3">
    <location>
        <begin position="1"/>
        <end position="24"/>
    </location>
</feature>
<accession>A0A1L9S3I8</accession>
<name>A0A1L9S3I8_ASPWE</name>
<dbReference type="STRING" id="1073089.A0A1L9S3I8"/>
<dbReference type="GeneID" id="63746040"/>
<feature type="transmembrane region" description="Helical" evidence="2">
    <location>
        <begin position="192"/>
        <end position="212"/>
    </location>
</feature>
<feature type="chain" id="PRO_5013267884" description="Mid2 domain-containing protein" evidence="3">
    <location>
        <begin position="25"/>
        <end position="256"/>
    </location>
</feature>
<keyword evidence="2" id="KW-0472">Membrane</keyword>
<organism evidence="4 5">
    <name type="scientific">Aspergillus wentii DTO 134E9</name>
    <dbReference type="NCBI Taxonomy" id="1073089"/>
    <lineage>
        <taxon>Eukaryota</taxon>
        <taxon>Fungi</taxon>
        <taxon>Dikarya</taxon>
        <taxon>Ascomycota</taxon>
        <taxon>Pezizomycotina</taxon>
        <taxon>Eurotiomycetes</taxon>
        <taxon>Eurotiomycetidae</taxon>
        <taxon>Eurotiales</taxon>
        <taxon>Aspergillaceae</taxon>
        <taxon>Aspergillus</taxon>
        <taxon>Aspergillus subgen. Cremei</taxon>
    </lineage>
</organism>
<keyword evidence="2" id="KW-0812">Transmembrane</keyword>
<dbReference type="EMBL" id="KV878209">
    <property type="protein sequence ID" value="OJJ41708.1"/>
    <property type="molecule type" value="Genomic_DNA"/>
</dbReference>
<evidence type="ECO:0000256" key="3">
    <source>
        <dbReference type="SAM" id="SignalP"/>
    </source>
</evidence>
<gene>
    <name evidence="4" type="ORF">ASPWEDRAFT_167716</name>
</gene>
<evidence type="ECO:0000313" key="4">
    <source>
        <dbReference type="EMBL" id="OJJ41708.1"/>
    </source>
</evidence>
<dbReference type="VEuPathDB" id="FungiDB:ASPWEDRAFT_167716"/>
<keyword evidence="5" id="KW-1185">Reference proteome</keyword>
<dbReference type="RefSeq" id="XP_040695384.1">
    <property type="nucleotide sequence ID" value="XM_040830192.1"/>
</dbReference>
<evidence type="ECO:0000313" key="5">
    <source>
        <dbReference type="Proteomes" id="UP000184383"/>
    </source>
</evidence>
<protein>
    <recommendedName>
        <fullName evidence="6">Mid2 domain-containing protein</fullName>
    </recommendedName>
</protein>